<dbReference type="SUPFAM" id="SSF51735">
    <property type="entry name" value="NAD(P)-binding Rossmann-fold domains"/>
    <property type="match status" value="1"/>
</dbReference>
<dbReference type="AlphaFoldDB" id="A0A3B1CD08"/>
<keyword evidence="8" id="KW-0521">NADP</keyword>
<evidence type="ECO:0000256" key="8">
    <source>
        <dbReference type="ARBA" id="ARBA00022857"/>
    </source>
</evidence>
<keyword evidence="6" id="KW-0028">Amino-acid biosynthesis</keyword>
<dbReference type="InterPro" id="IPR002912">
    <property type="entry name" value="ACT_dom"/>
</dbReference>
<protein>
    <recommendedName>
        <fullName evidence="5">Homoserine dehydrogenase</fullName>
        <ecNumber evidence="4">1.1.1.3</ecNumber>
    </recommendedName>
</protein>
<dbReference type="Pfam" id="PF00742">
    <property type="entry name" value="Homoserine_dh"/>
    <property type="match status" value="1"/>
</dbReference>
<proteinExistence type="inferred from homology"/>
<evidence type="ECO:0000256" key="9">
    <source>
        <dbReference type="ARBA" id="ARBA00023002"/>
    </source>
</evidence>
<dbReference type="Gene3D" id="3.30.70.260">
    <property type="match status" value="1"/>
</dbReference>
<evidence type="ECO:0000256" key="7">
    <source>
        <dbReference type="ARBA" id="ARBA00022697"/>
    </source>
</evidence>
<dbReference type="CDD" id="cd04881">
    <property type="entry name" value="ACT_HSDH-Hom"/>
    <property type="match status" value="1"/>
</dbReference>
<keyword evidence="9 12" id="KW-0560">Oxidoreductase</keyword>
<evidence type="ECO:0000259" key="11">
    <source>
        <dbReference type="PROSITE" id="PS51671"/>
    </source>
</evidence>
<dbReference type="InterPro" id="IPR019811">
    <property type="entry name" value="HDH_CS"/>
</dbReference>
<dbReference type="PANTHER" id="PTHR43331:SF1">
    <property type="entry name" value="HOMOSERINE DEHYDROGENASE"/>
    <property type="match status" value="1"/>
</dbReference>
<dbReference type="GO" id="GO:0050661">
    <property type="term" value="F:NADP binding"/>
    <property type="evidence" value="ECO:0007669"/>
    <property type="project" value="InterPro"/>
</dbReference>
<accession>A0A3B1CD08</accession>
<dbReference type="EMBL" id="UOGE01000070">
    <property type="protein sequence ID" value="VAX21924.1"/>
    <property type="molecule type" value="Genomic_DNA"/>
</dbReference>
<dbReference type="Gene3D" id="3.30.360.10">
    <property type="entry name" value="Dihydrodipicolinate Reductase, domain 2"/>
    <property type="match status" value="1"/>
</dbReference>
<dbReference type="InterPro" id="IPR001342">
    <property type="entry name" value="HDH_cat"/>
</dbReference>
<keyword evidence="7" id="KW-0791">Threonine biosynthesis</keyword>
<dbReference type="PANTHER" id="PTHR43331">
    <property type="entry name" value="HOMOSERINE DEHYDROGENASE"/>
    <property type="match status" value="1"/>
</dbReference>
<comment type="similarity">
    <text evidence="3">Belongs to the homoserine dehydrogenase family.</text>
</comment>
<gene>
    <name evidence="12" type="ORF">MNBD_NITROSPINAE02-1131</name>
</gene>
<comment type="pathway">
    <text evidence="1">Amino-acid biosynthesis; L-threonine biosynthesis; L-threonine from L-aspartate: step 3/5.</text>
</comment>
<dbReference type="Pfam" id="PF03447">
    <property type="entry name" value="NAD_binding_3"/>
    <property type="match status" value="1"/>
</dbReference>
<dbReference type="SUPFAM" id="SSF55021">
    <property type="entry name" value="ACT-like"/>
    <property type="match status" value="1"/>
</dbReference>
<dbReference type="GO" id="GO:0004412">
    <property type="term" value="F:homoserine dehydrogenase activity"/>
    <property type="evidence" value="ECO:0007669"/>
    <property type="project" value="UniProtKB-EC"/>
</dbReference>
<dbReference type="UniPathway" id="UPA00050">
    <property type="reaction ID" value="UER00063"/>
</dbReference>
<organism evidence="12">
    <name type="scientific">hydrothermal vent metagenome</name>
    <dbReference type="NCBI Taxonomy" id="652676"/>
    <lineage>
        <taxon>unclassified sequences</taxon>
        <taxon>metagenomes</taxon>
        <taxon>ecological metagenomes</taxon>
    </lineage>
</organism>
<dbReference type="PIRSF" id="PIRSF000098">
    <property type="entry name" value="Homoser_dehydrog"/>
    <property type="match status" value="1"/>
</dbReference>
<dbReference type="EC" id="1.1.1.3" evidence="4"/>
<dbReference type="GO" id="GO:0009086">
    <property type="term" value="P:methionine biosynthetic process"/>
    <property type="evidence" value="ECO:0007669"/>
    <property type="project" value="UniProtKB-KW"/>
</dbReference>
<evidence type="ECO:0000256" key="5">
    <source>
        <dbReference type="ARBA" id="ARBA00013376"/>
    </source>
</evidence>
<evidence type="ECO:0000313" key="12">
    <source>
        <dbReference type="EMBL" id="VAX21924.1"/>
    </source>
</evidence>
<dbReference type="GO" id="GO:0009088">
    <property type="term" value="P:threonine biosynthetic process"/>
    <property type="evidence" value="ECO:0007669"/>
    <property type="project" value="UniProtKB-UniPathway"/>
</dbReference>
<comment type="pathway">
    <text evidence="2">Amino-acid biosynthesis; L-methionine biosynthesis via de novo pathway; L-homoserine from L-aspartate: step 3/3.</text>
</comment>
<evidence type="ECO:0000256" key="10">
    <source>
        <dbReference type="ARBA" id="ARBA00023167"/>
    </source>
</evidence>
<evidence type="ECO:0000256" key="2">
    <source>
        <dbReference type="ARBA" id="ARBA00005062"/>
    </source>
</evidence>
<dbReference type="Pfam" id="PF01842">
    <property type="entry name" value="ACT"/>
    <property type="match status" value="1"/>
</dbReference>
<name>A0A3B1CD08_9ZZZZ</name>
<feature type="domain" description="ACT" evidence="11">
    <location>
        <begin position="354"/>
        <end position="435"/>
    </location>
</feature>
<dbReference type="PROSITE" id="PS51671">
    <property type="entry name" value="ACT"/>
    <property type="match status" value="1"/>
</dbReference>
<evidence type="ECO:0000256" key="6">
    <source>
        <dbReference type="ARBA" id="ARBA00022605"/>
    </source>
</evidence>
<dbReference type="InterPro" id="IPR016204">
    <property type="entry name" value="HDH"/>
</dbReference>
<dbReference type="FunFam" id="3.30.360.10:FF:000005">
    <property type="entry name" value="Homoserine dehydrogenase"/>
    <property type="match status" value="1"/>
</dbReference>
<evidence type="ECO:0000256" key="3">
    <source>
        <dbReference type="ARBA" id="ARBA00006753"/>
    </source>
</evidence>
<dbReference type="NCBIfam" id="NF004976">
    <property type="entry name" value="PRK06349.1"/>
    <property type="match status" value="1"/>
</dbReference>
<dbReference type="InterPro" id="IPR005106">
    <property type="entry name" value="Asp/hSer_DH_NAD-bd"/>
</dbReference>
<evidence type="ECO:0000256" key="1">
    <source>
        <dbReference type="ARBA" id="ARBA00005056"/>
    </source>
</evidence>
<reference evidence="12" key="1">
    <citation type="submission" date="2018-06" db="EMBL/GenBank/DDBJ databases">
        <authorList>
            <person name="Zhirakovskaya E."/>
        </authorList>
    </citation>
    <scope>NUCLEOTIDE SEQUENCE</scope>
</reference>
<sequence>MRSVKIGLIGCGVVGEGFVDLLDKRKESISARVGAPVKIIKIAVRDKSKKRGRHIDEALLTQDPFEVVNSPEVNIVVEVMGGEDPALKLMLKAAENGKSIVTANKHLLALHGERVCQAVESAKVELGFEAAVAGAVPIINSLKGPFAGDGIVSIQGIVNGTCNYILSRMTDEGCSFADALNEAQTLGYAEADPAFDVEGIDSAHKIAILASLVFETPVDFADINAEGITSITQEDVAMAKEFGFRVKSLAIAKRAGDKIDIRVHPAMIAGDNPIAKVNGALNAIAIKGESAGMNMLVGPGAGAGPTASAVMGDVVEIARKILSGSGNSLPMNVPVKSRKKLGILPINEVKTQFYLRLTVPDRPGVLAMIAGALGEFGVSIASMIQRGREENKPVSVVLMTHAANGADLACAIEKIKTQNILNAPAVAIRIENGEK</sequence>
<dbReference type="SUPFAM" id="SSF55347">
    <property type="entry name" value="Glyceraldehyde-3-phosphate dehydrogenase-like, C-terminal domain"/>
    <property type="match status" value="1"/>
</dbReference>
<evidence type="ECO:0000256" key="4">
    <source>
        <dbReference type="ARBA" id="ARBA00013213"/>
    </source>
</evidence>
<dbReference type="UniPathway" id="UPA00051">
    <property type="reaction ID" value="UER00465"/>
</dbReference>
<keyword evidence="10" id="KW-0486">Methionine biosynthesis</keyword>
<dbReference type="InterPro" id="IPR045865">
    <property type="entry name" value="ACT-like_dom_sf"/>
</dbReference>
<dbReference type="Gene3D" id="3.40.50.720">
    <property type="entry name" value="NAD(P)-binding Rossmann-like Domain"/>
    <property type="match status" value="1"/>
</dbReference>
<dbReference type="PROSITE" id="PS01042">
    <property type="entry name" value="HOMOSER_DHGENASE"/>
    <property type="match status" value="1"/>
</dbReference>
<dbReference type="InterPro" id="IPR036291">
    <property type="entry name" value="NAD(P)-bd_dom_sf"/>
</dbReference>